<dbReference type="PANTHER" id="PTHR33608:SF3">
    <property type="entry name" value="SLR2013 PROTEIN"/>
    <property type="match status" value="1"/>
</dbReference>
<dbReference type="InterPro" id="IPR036465">
    <property type="entry name" value="vWFA_dom_sf"/>
</dbReference>
<evidence type="ECO:0000256" key="1">
    <source>
        <dbReference type="SAM" id="Phobius"/>
    </source>
</evidence>
<evidence type="ECO:0000313" key="3">
    <source>
        <dbReference type="EMBL" id="BCB25768.1"/>
    </source>
</evidence>
<dbReference type="AlphaFoldDB" id="A0A6F8V7V1"/>
<sequence length="435" mass="49040">MIPHRPLLIAAWAWLALGLLAVIWAQLLALWLGAGAVLALTALLDAVLARRRGNPLSFERETSHSWPVGRQQNVTLKLACAARPAAGWIQDRHPDSFEAEGLPAAFRVAAGQWTKLSYRVLPDQRGVHRFGAAELRLVSPLGFWLTRHAVGEGQAVQVYPDFAKISQYALFAVDNRLSQIGLLRRRRRGEGLDFHQLREYRSDDSPRQIDWKATSRMGKLIARDYQDERDQQIVFMLDCGQRMRARDDALSHFDHTLNAMLLLAYVALRQGDAVGLSTFAHDTPRFFAPRKSLDTVQRLLNTVFDLQPSLRTPDYRIAGQHLAGRLTRRSLIVLLTNLRDEDDATLAPALAQLRRRHLVLVANLRETGLDRIMAEPVGDFDTALTFASATDYLKARERQIRMLQAAGARVLDAAPPQLPMALVNRYWELKRSGVF</sequence>
<name>A0A6F8V7V1_9PROT</name>
<keyword evidence="4" id="KW-1185">Reference proteome</keyword>
<dbReference type="RefSeq" id="WP_173060326.1">
    <property type="nucleotide sequence ID" value="NZ_AP022853.1"/>
</dbReference>
<feature type="transmembrane region" description="Helical" evidence="1">
    <location>
        <begin position="7"/>
        <end position="24"/>
    </location>
</feature>
<dbReference type="EMBL" id="AP022853">
    <property type="protein sequence ID" value="BCB25768.1"/>
    <property type="molecule type" value="Genomic_DNA"/>
</dbReference>
<feature type="domain" description="DUF58" evidence="2">
    <location>
        <begin position="197"/>
        <end position="371"/>
    </location>
</feature>
<dbReference type="PANTHER" id="PTHR33608">
    <property type="entry name" value="BLL2464 PROTEIN"/>
    <property type="match status" value="1"/>
</dbReference>
<dbReference type="Proteomes" id="UP000502260">
    <property type="component" value="Chromosome"/>
</dbReference>
<dbReference type="KEGG" id="slac:SKTS_06540"/>
<accession>A0A6F8V7V1</accession>
<dbReference type="SUPFAM" id="SSF53300">
    <property type="entry name" value="vWA-like"/>
    <property type="match status" value="1"/>
</dbReference>
<keyword evidence="1" id="KW-1133">Transmembrane helix</keyword>
<evidence type="ECO:0000259" key="2">
    <source>
        <dbReference type="Pfam" id="PF01882"/>
    </source>
</evidence>
<protein>
    <recommendedName>
        <fullName evidence="2">DUF58 domain-containing protein</fullName>
    </recommendedName>
</protein>
<gene>
    <name evidence="3" type="ORF">SKTS_06540</name>
</gene>
<reference evidence="4" key="1">
    <citation type="submission" date="2020-03" db="EMBL/GenBank/DDBJ databases">
        <title>Complete genome sequence of sulfur-oxidizing bacterium skT11.</title>
        <authorList>
            <person name="Kanda M."/>
            <person name="Kojima H."/>
            <person name="Fukui M."/>
        </authorList>
    </citation>
    <scope>NUCLEOTIDE SEQUENCE [LARGE SCALE GENOMIC DNA]</scope>
    <source>
        <strain evidence="4">skT11</strain>
    </source>
</reference>
<dbReference type="InterPro" id="IPR002881">
    <property type="entry name" value="DUF58"/>
</dbReference>
<dbReference type="Pfam" id="PF01882">
    <property type="entry name" value="DUF58"/>
    <property type="match status" value="1"/>
</dbReference>
<proteinExistence type="predicted"/>
<keyword evidence="1" id="KW-0472">Membrane</keyword>
<organism evidence="3 4">
    <name type="scientific">Sulfurimicrobium lacus</name>
    <dbReference type="NCBI Taxonomy" id="2715678"/>
    <lineage>
        <taxon>Bacteria</taxon>
        <taxon>Pseudomonadati</taxon>
        <taxon>Pseudomonadota</taxon>
        <taxon>Betaproteobacteria</taxon>
        <taxon>Nitrosomonadales</taxon>
        <taxon>Sulfuricellaceae</taxon>
        <taxon>Sulfurimicrobium</taxon>
    </lineage>
</organism>
<keyword evidence="1" id="KW-0812">Transmembrane</keyword>
<evidence type="ECO:0000313" key="4">
    <source>
        <dbReference type="Proteomes" id="UP000502260"/>
    </source>
</evidence>